<evidence type="ECO:0008006" key="5">
    <source>
        <dbReference type="Google" id="ProtNLM"/>
    </source>
</evidence>
<dbReference type="Proteomes" id="UP000308528">
    <property type="component" value="Unassembled WGS sequence"/>
</dbReference>
<protein>
    <recommendedName>
        <fullName evidence="5">TonB C-terminal domain-containing protein</fullName>
    </recommendedName>
</protein>
<dbReference type="SUPFAM" id="SSF49464">
    <property type="entry name" value="Carboxypeptidase regulatory domain-like"/>
    <property type="match status" value="1"/>
</dbReference>
<reference evidence="3 4" key="1">
    <citation type="submission" date="2019-04" db="EMBL/GenBank/DDBJ databases">
        <title>Lewinella litorea sp. nov., isolated from a marine sand.</title>
        <authorList>
            <person name="Yoon J.-H."/>
        </authorList>
    </citation>
    <scope>NUCLEOTIDE SEQUENCE [LARGE SCALE GENOMIC DNA]</scope>
    <source>
        <strain evidence="3 4">HSMS-39</strain>
    </source>
</reference>
<feature type="transmembrane region" description="Helical" evidence="2">
    <location>
        <begin position="75"/>
        <end position="95"/>
    </location>
</feature>
<feature type="region of interest" description="Disordered" evidence="1">
    <location>
        <begin position="113"/>
        <end position="177"/>
    </location>
</feature>
<dbReference type="OrthoDB" id="1112758at2"/>
<evidence type="ECO:0000313" key="3">
    <source>
        <dbReference type="EMBL" id="THH39801.1"/>
    </source>
</evidence>
<keyword evidence="2" id="KW-0812">Transmembrane</keyword>
<comment type="caution">
    <text evidence="3">The sequence shown here is derived from an EMBL/GenBank/DDBJ whole genome shotgun (WGS) entry which is preliminary data.</text>
</comment>
<dbReference type="RefSeq" id="WP_136458694.1">
    <property type="nucleotide sequence ID" value="NZ_SRSF01000003.1"/>
</dbReference>
<dbReference type="AlphaFoldDB" id="A0A4S4NN41"/>
<gene>
    <name evidence="3" type="ORF">E4021_09310</name>
</gene>
<dbReference type="EMBL" id="SRSF01000003">
    <property type="protein sequence ID" value="THH39801.1"/>
    <property type="molecule type" value="Genomic_DNA"/>
</dbReference>
<dbReference type="InterPro" id="IPR008969">
    <property type="entry name" value="CarboxyPept-like_regulatory"/>
</dbReference>
<organism evidence="3 4">
    <name type="scientific">Neolewinella litorea</name>
    <dbReference type="NCBI Taxonomy" id="2562452"/>
    <lineage>
        <taxon>Bacteria</taxon>
        <taxon>Pseudomonadati</taxon>
        <taxon>Bacteroidota</taxon>
        <taxon>Saprospiria</taxon>
        <taxon>Saprospirales</taxon>
        <taxon>Lewinellaceae</taxon>
        <taxon>Neolewinella</taxon>
    </lineage>
</organism>
<evidence type="ECO:0000256" key="2">
    <source>
        <dbReference type="SAM" id="Phobius"/>
    </source>
</evidence>
<evidence type="ECO:0000256" key="1">
    <source>
        <dbReference type="SAM" id="MobiDB-lite"/>
    </source>
</evidence>
<keyword evidence="4" id="KW-1185">Reference proteome</keyword>
<proteinExistence type="predicted"/>
<accession>A0A4S4NN41</accession>
<keyword evidence="2" id="KW-1133">Transmembrane helix</keyword>
<keyword evidence="2" id="KW-0472">Membrane</keyword>
<feature type="compositionally biased region" description="Low complexity" evidence="1">
    <location>
        <begin position="136"/>
        <end position="156"/>
    </location>
</feature>
<sequence length="354" mass="37727">MSTESTHDDELLRRYLSGALTAPEEAELARRAARDEGLREALAGLTQAPEADHRARIDAMVDRVRPKATVRRIGYTRYAVAATLLVLLATAALLLPRYFGQPEEITAMTEALDTETTPPAPQAAPPAPAPRRPSESESAPEQATAPAAREADAPTTYNPAPAARKMSAPPPAAGLTGRVIGDKGEGLAGAEIQTAQNGNEVRTDSAGHFTLADVRLPVELVVGLPGTRKDTLSVREDDAALLIDLEPLSVAADRSANGMIRAAAAAPLVESSDAADYAALRQYLADHRPADVPAGNVNLSFVVTTDGRLTDPQFRGPADPATQEYVRRALVESPPWRVVPEQEAVRVYVTLRFE</sequence>
<name>A0A4S4NN41_9BACT</name>
<feature type="compositionally biased region" description="Pro residues" evidence="1">
    <location>
        <begin position="118"/>
        <end position="131"/>
    </location>
</feature>
<evidence type="ECO:0000313" key="4">
    <source>
        <dbReference type="Proteomes" id="UP000308528"/>
    </source>
</evidence>